<keyword evidence="7" id="KW-0067">ATP-binding</keyword>
<feature type="domain" description="ABC transporter" evidence="11">
    <location>
        <begin position="59"/>
        <end position="297"/>
    </location>
</feature>
<dbReference type="SUPFAM" id="SSF52540">
    <property type="entry name" value="P-loop containing nucleoside triphosphate hydrolases"/>
    <property type="match status" value="1"/>
</dbReference>
<keyword evidence="9 10" id="KW-0472">Membrane</keyword>
<dbReference type="Gene3D" id="3.40.50.300">
    <property type="entry name" value="P-loop containing nucleotide triphosphate hydrolases"/>
    <property type="match status" value="1"/>
</dbReference>
<feature type="transmembrane region" description="Helical" evidence="10">
    <location>
        <begin position="458"/>
        <end position="488"/>
    </location>
</feature>
<dbReference type="Pfam" id="PF00005">
    <property type="entry name" value="ABC_tran"/>
    <property type="match status" value="1"/>
</dbReference>
<dbReference type="Pfam" id="PF01061">
    <property type="entry name" value="ABC2_membrane"/>
    <property type="match status" value="1"/>
</dbReference>
<feature type="transmembrane region" description="Helical" evidence="10">
    <location>
        <begin position="613"/>
        <end position="634"/>
    </location>
</feature>
<dbReference type="InterPro" id="IPR017871">
    <property type="entry name" value="ABC_transporter-like_CS"/>
</dbReference>
<feature type="transmembrane region" description="Helical" evidence="10">
    <location>
        <begin position="518"/>
        <end position="547"/>
    </location>
</feature>
<comment type="similarity">
    <text evidence="2">Belongs to the ABC transporter superfamily. ABCG family. Eye pigment precursor importer (TC 3.A.1.204) subfamily.</text>
</comment>
<evidence type="ECO:0000256" key="6">
    <source>
        <dbReference type="ARBA" id="ARBA00022741"/>
    </source>
</evidence>
<comment type="caution">
    <text evidence="12">The sequence shown here is derived from an EMBL/GenBank/DDBJ whole genome shotgun (WGS) entry which is preliminary data.</text>
</comment>
<evidence type="ECO:0000256" key="4">
    <source>
        <dbReference type="ARBA" id="ARBA00022448"/>
    </source>
</evidence>
<evidence type="ECO:0000256" key="3">
    <source>
        <dbReference type="ARBA" id="ARBA00014334"/>
    </source>
</evidence>
<organism evidence="12 13">
    <name type="scientific">Rhodosorus marinus</name>
    <dbReference type="NCBI Taxonomy" id="101924"/>
    <lineage>
        <taxon>Eukaryota</taxon>
        <taxon>Rhodophyta</taxon>
        <taxon>Stylonematophyceae</taxon>
        <taxon>Stylonematales</taxon>
        <taxon>Stylonemataceae</taxon>
        <taxon>Rhodosorus</taxon>
    </lineage>
</organism>
<dbReference type="InterPro" id="IPR027417">
    <property type="entry name" value="P-loop_NTPase"/>
</dbReference>
<dbReference type="EMBL" id="JAMWBK010000002">
    <property type="protein sequence ID" value="KAJ8907525.1"/>
    <property type="molecule type" value="Genomic_DNA"/>
</dbReference>
<sequence length="643" mass="71675">MGDVENGVENGMENGEESMVENKVVADDSLTGVEHVAASKSLKGTHGSCLLWRDVAVTVKTKKGWFSGKSAQKKILDEVSGLVAPGEMLFIMGPSGAGKSTFLDALTDRIAHGAEGNITLDGVKVDQNLLVRKSKYVEQEDHMYASLTVRETLMFAAQFYCKEAAVRRPRVDETLTVLGLTEQADVKVGGLFVRGISGGQKRRLAVGTQLLALPSILFLDEPTSGLDAAACEHLIAYLRKVAKEFGLTIVCTIHQPATEVFMMSDRLLLLSQGRTAYFGPTAGVEGYFERLGYPCPELTSIAEHVIHKINGDFGEKEVVEEILDSWPSTKEYTKMQDEMREEEDLVSSKDQTTEKIRGRSYATGFASQLFTLLHRIFLNTLRNPLVLWMRVAMYCMLGLFTGTAWLLLDRVACNVVDFAGALFFISAFMVFMSISVLPSYIEERYLVMHERANGAYGVIVFNLAHSLVGFVMAFILALTAGSINYWLVGYNPEFGRYCFFILNLFLALTVAEGMMTLIASIIPILILAFAVAACVYGAFMVVMGFFIRLDNIGWWWRWMHYISLHSYSFSSFMINEFGGTEWPACPPVDGQPGTPAISGDQVLERYDYNQFNMWINCAILVGMVVFYRGATTLWQWKFHDARK</sequence>
<name>A0AAV8UZB7_9RHOD</name>
<gene>
    <name evidence="12" type="ORF">NDN08_007636</name>
</gene>
<dbReference type="GO" id="GO:0140359">
    <property type="term" value="F:ABC-type transporter activity"/>
    <property type="evidence" value="ECO:0007669"/>
    <property type="project" value="InterPro"/>
</dbReference>
<dbReference type="PROSITE" id="PS50893">
    <property type="entry name" value="ABC_TRANSPORTER_2"/>
    <property type="match status" value="1"/>
</dbReference>
<evidence type="ECO:0000313" key="12">
    <source>
        <dbReference type="EMBL" id="KAJ8907525.1"/>
    </source>
</evidence>
<dbReference type="PANTHER" id="PTHR48042">
    <property type="entry name" value="ABC TRANSPORTER G FAMILY MEMBER 11"/>
    <property type="match status" value="1"/>
</dbReference>
<dbReference type="InterPro" id="IPR043926">
    <property type="entry name" value="ABCG_dom"/>
</dbReference>
<dbReference type="InterPro" id="IPR003593">
    <property type="entry name" value="AAA+_ATPase"/>
</dbReference>
<feature type="transmembrane region" description="Helical" evidence="10">
    <location>
        <begin position="385"/>
        <end position="406"/>
    </location>
</feature>
<evidence type="ECO:0000256" key="7">
    <source>
        <dbReference type="ARBA" id="ARBA00022840"/>
    </source>
</evidence>
<dbReference type="GO" id="GO:0005524">
    <property type="term" value="F:ATP binding"/>
    <property type="evidence" value="ECO:0007669"/>
    <property type="project" value="UniProtKB-KW"/>
</dbReference>
<dbReference type="PROSITE" id="PS00211">
    <property type="entry name" value="ABC_TRANSPORTER_1"/>
    <property type="match status" value="1"/>
</dbReference>
<protein>
    <recommendedName>
        <fullName evidence="3">Probable ATP-dependent transporter ycf16</fullName>
    </recommendedName>
</protein>
<proteinExistence type="inferred from homology"/>
<dbReference type="InterPro" id="IPR013525">
    <property type="entry name" value="ABC2_TM"/>
</dbReference>
<dbReference type="GO" id="GO:0016887">
    <property type="term" value="F:ATP hydrolysis activity"/>
    <property type="evidence" value="ECO:0007669"/>
    <property type="project" value="InterPro"/>
</dbReference>
<dbReference type="Pfam" id="PF06422">
    <property type="entry name" value="PDR_CDR"/>
    <property type="match status" value="1"/>
</dbReference>
<dbReference type="SMART" id="SM00382">
    <property type="entry name" value="AAA"/>
    <property type="match status" value="1"/>
</dbReference>
<dbReference type="GO" id="GO:0016020">
    <property type="term" value="C:membrane"/>
    <property type="evidence" value="ECO:0007669"/>
    <property type="project" value="UniProtKB-SubCell"/>
</dbReference>
<keyword evidence="4" id="KW-0813">Transport</keyword>
<comment type="subcellular location">
    <subcellularLocation>
        <location evidence="1">Membrane</location>
        <topology evidence="1">Multi-pass membrane protein</topology>
    </subcellularLocation>
</comment>
<reference evidence="12 13" key="1">
    <citation type="journal article" date="2023" name="Nat. Commun.">
        <title>Origin of minicircular mitochondrial genomes in red algae.</title>
        <authorList>
            <person name="Lee Y."/>
            <person name="Cho C.H."/>
            <person name="Lee Y.M."/>
            <person name="Park S.I."/>
            <person name="Yang J.H."/>
            <person name="West J.A."/>
            <person name="Bhattacharya D."/>
            <person name="Yoon H.S."/>
        </authorList>
    </citation>
    <scope>NUCLEOTIDE SEQUENCE [LARGE SCALE GENOMIC DNA]</scope>
    <source>
        <strain evidence="12 13">CCMP1338</strain>
        <tissue evidence="12">Whole cell</tissue>
    </source>
</reference>
<feature type="transmembrane region" description="Helical" evidence="10">
    <location>
        <begin position="494"/>
        <end position="511"/>
    </location>
</feature>
<evidence type="ECO:0000256" key="10">
    <source>
        <dbReference type="SAM" id="Phobius"/>
    </source>
</evidence>
<dbReference type="AlphaFoldDB" id="A0AAV8UZB7"/>
<dbReference type="InterPro" id="IPR003439">
    <property type="entry name" value="ABC_transporter-like_ATP-bd"/>
</dbReference>
<keyword evidence="13" id="KW-1185">Reference proteome</keyword>
<keyword evidence="5 10" id="KW-0812">Transmembrane</keyword>
<evidence type="ECO:0000256" key="5">
    <source>
        <dbReference type="ARBA" id="ARBA00022692"/>
    </source>
</evidence>
<evidence type="ECO:0000256" key="2">
    <source>
        <dbReference type="ARBA" id="ARBA00005814"/>
    </source>
</evidence>
<dbReference type="InterPro" id="IPR010929">
    <property type="entry name" value="PDR_CDR_ABC"/>
</dbReference>
<dbReference type="Proteomes" id="UP001157974">
    <property type="component" value="Unassembled WGS sequence"/>
</dbReference>
<feature type="transmembrane region" description="Helical" evidence="10">
    <location>
        <begin position="418"/>
        <end position="437"/>
    </location>
</feature>
<keyword evidence="6" id="KW-0547">Nucleotide-binding</keyword>
<keyword evidence="8 10" id="KW-1133">Transmembrane helix</keyword>
<evidence type="ECO:0000256" key="1">
    <source>
        <dbReference type="ARBA" id="ARBA00004141"/>
    </source>
</evidence>
<evidence type="ECO:0000313" key="13">
    <source>
        <dbReference type="Proteomes" id="UP001157974"/>
    </source>
</evidence>
<dbReference type="InterPro" id="IPR052215">
    <property type="entry name" value="Plant_ABCG"/>
</dbReference>
<evidence type="ECO:0000259" key="11">
    <source>
        <dbReference type="PROSITE" id="PS50893"/>
    </source>
</evidence>
<dbReference type="CDD" id="cd03213">
    <property type="entry name" value="ABCG_EPDR"/>
    <property type="match status" value="1"/>
</dbReference>
<accession>A0AAV8UZB7</accession>
<dbReference type="PANTHER" id="PTHR48042:SF11">
    <property type="entry name" value="ABC TRANSPORTER G FAMILY MEMBER 11"/>
    <property type="match status" value="1"/>
</dbReference>
<evidence type="ECO:0000256" key="9">
    <source>
        <dbReference type="ARBA" id="ARBA00023136"/>
    </source>
</evidence>
<dbReference type="Pfam" id="PF19055">
    <property type="entry name" value="ABC2_membrane_7"/>
    <property type="match status" value="1"/>
</dbReference>
<evidence type="ECO:0000256" key="8">
    <source>
        <dbReference type="ARBA" id="ARBA00022989"/>
    </source>
</evidence>